<dbReference type="CDD" id="cd00051">
    <property type="entry name" value="EFh"/>
    <property type="match status" value="1"/>
</dbReference>
<dbReference type="Pfam" id="PF00036">
    <property type="entry name" value="EF-hand_1"/>
    <property type="match status" value="1"/>
</dbReference>
<dbReference type="FunFam" id="2.40.30.10:FF:000059">
    <property type="entry name" value="dual oxidase isoform X1"/>
    <property type="match status" value="1"/>
</dbReference>
<dbReference type="SMART" id="SM00054">
    <property type="entry name" value="EFh"/>
    <property type="match status" value="2"/>
</dbReference>
<dbReference type="Gene3D" id="1.10.238.10">
    <property type="entry name" value="EF-hand"/>
    <property type="match status" value="1"/>
</dbReference>
<feature type="transmembrane region" description="Helical" evidence="21">
    <location>
        <begin position="646"/>
        <end position="669"/>
    </location>
</feature>
<dbReference type="InterPro" id="IPR013130">
    <property type="entry name" value="Fe3_Rdtase_TM_dom"/>
</dbReference>
<keyword evidence="4" id="KW-0575">Peroxidase</keyword>
<dbReference type="GO" id="GO:0042742">
    <property type="term" value="P:defense response to bacterium"/>
    <property type="evidence" value="ECO:0007669"/>
    <property type="project" value="UniProtKB-ARBA"/>
</dbReference>
<feature type="domain" description="EF-hand" evidence="23">
    <location>
        <begin position="870"/>
        <end position="905"/>
    </location>
</feature>
<dbReference type="GO" id="GO:0005509">
    <property type="term" value="F:calcium ion binding"/>
    <property type="evidence" value="ECO:0007669"/>
    <property type="project" value="InterPro"/>
</dbReference>
<keyword evidence="19" id="KW-0349">Heme</keyword>
<keyword evidence="13" id="KW-0560">Oxidoreductase</keyword>
<comment type="catalytic activity">
    <reaction evidence="18">
        <text>NADPH + O2 + H(+) = H2O2 + NADP(+)</text>
        <dbReference type="Rhea" id="RHEA:11260"/>
        <dbReference type="ChEBI" id="CHEBI:15378"/>
        <dbReference type="ChEBI" id="CHEBI:15379"/>
        <dbReference type="ChEBI" id="CHEBI:16240"/>
        <dbReference type="ChEBI" id="CHEBI:57783"/>
        <dbReference type="ChEBI" id="CHEBI:58349"/>
        <dbReference type="EC" id="1.6.3.1"/>
    </reaction>
</comment>
<comment type="subcellular location">
    <subcellularLocation>
        <location evidence="1">Apical cell membrane</location>
        <topology evidence="1">Multi-pass membrane protein</topology>
    </subcellularLocation>
</comment>
<evidence type="ECO:0000256" key="15">
    <source>
        <dbReference type="ARBA" id="ARBA00023180"/>
    </source>
</evidence>
<dbReference type="GO" id="GO:0042744">
    <property type="term" value="P:hydrogen peroxide catabolic process"/>
    <property type="evidence" value="ECO:0007669"/>
    <property type="project" value="UniProtKB-KW"/>
</dbReference>
<dbReference type="PRINTS" id="PR00457">
    <property type="entry name" value="ANPEROXIDASE"/>
</dbReference>
<feature type="transmembrane region" description="Helical" evidence="21">
    <location>
        <begin position="1248"/>
        <end position="1265"/>
    </location>
</feature>
<dbReference type="InterPro" id="IPR010255">
    <property type="entry name" value="Haem_peroxidase_sf"/>
</dbReference>
<evidence type="ECO:0000313" key="25">
    <source>
        <dbReference type="Proteomes" id="UP000694844"/>
    </source>
</evidence>
<evidence type="ECO:0000256" key="7">
    <source>
        <dbReference type="ARBA" id="ARBA00022723"/>
    </source>
</evidence>
<evidence type="ECO:0000256" key="21">
    <source>
        <dbReference type="SAM" id="Phobius"/>
    </source>
</evidence>
<keyword evidence="22" id="KW-0732">Signal</keyword>
<dbReference type="PROSITE" id="PS00018">
    <property type="entry name" value="EF_HAND_1"/>
    <property type="match status" value="1"/>
</dbReference>
<keyword evidence="19" id="KW-0408">Iron</keyword>
<evidence type="ECO:0000256" key="2">
    <source>
        <dbReference type="ARBA" id="ARBA00005644"/>
    </source>
</evidence>
<evidence type="ECO:0000256" key="4">
    <source>
        <dbReference type="ARBA" id="ARBA00022559"/>
    </source>
</evidence>
<dbReference type="InterPro" id="IPR017927">
    <property type="entry name" value="FAD-bd_FR_type"/>
</dbReference>
<evidence type="ECO:0000256" key="18">
    <source>
        <dbReference type="ARBA" id="ARBA00048762"/>
    </source>
</evidence>
<dbReference type="Pfam" id="PF08022">
    <property type="entry name" value="FAD_binding_8"/>
    <property type="match status" value="1"/>
</dbReference>
<dbReference type="InterPro" id="IPR013121">
    <property type="entry name" value="Fe_red_NAD-bd_6"/>
</dbReference>
<dbReference type="EC" id="1.6.3.1" evidence="3"/>
<evidence type="ECO:0000259" key="24">
    <source>
        <dbReference type="PROSITE" id="PS51384"/>
    </source>
</evidence>
<evidence type="ECO:0000256" key="5">
    <source>
        <dbReference type="ARBA" id="ARBA00022630"/>
    </source>
</evidence>
<dbReference type="InterPro" id="IPR017938">
    <property type="entry name" value="Riboflavin_synthase-like_b-brl"/>
</dbReference>
<dbReference type="Proteomes" id="UP000694844">
    <property type="component" value="Chromosome 4"/>
</dbReference>
<dbReference type="Gene3D" id="1.10.640.10">
    <property type="entry name" value="Haem peroxidase domain superfamily, animal type"/>
    <property type="match status" value="1"/>
</dbReference>
<dbReference type="PANTHER" id="PTHR11972">
    <property type="entry name" value="NADPH OXIDASE"/>
    <property type="match status" value="1"/>
</dbReference>
<dbReference type="InterPro" id="IPR019791">
    <property type="entry name" value="Haem_peroxidase_animal"/>
</dbReference>
<comment type="similarity">
    <text evidence="2">In the N-terminal section; belongs to the peroxidase family.</text>
</comment>
<dbReference type="Pfam" id="PF01794">
    <property type="entry name" value="Ferric_reduct"/>
    <property type="match status" value="1"/>
</dbReference>
<sequence length="1580" mass="181959">MAASDRRRALFLGILFMILGCGHSQNEEEKLFEPIPQDGFFNNLNHPDWGAVDDLLIRKSPPAYEDGVYEPAGQDRPNPFRISDKAHRGESGLPSARGRTAMLVYFGQQVVEEILDAQRPGCPREFFNIPVPKDHPFNPDRLDNLQMPLQRSRFNQRTGQTAGNPRQQLNEITPFIDGSLFYGPGKAWTDAIREFKHGYLKVRDPSTYGDIKRQFPADNDIRLPFANPPPPANHYLKPVSRFYRLGNPRGFENPFLLAFGVIWFRWHNQIAMDLGKNHTDWDDERLFEEARRRVIAHHQKIVMYDWLPRWLKIESDYTTFFKIPPYTRNSSTACFGQFCAFNGYDSEIHPGISQEFQTAAMRFGHTLVTSGLWLRGKIENGGDCNWRKNTIPMPNHGSLKPIRLCNAFWNSREPVDENLDDIVRGLSSTLAEREDNIVVPDLRESLFGPLEFSRRDLVAINIQRGREHGLTDYNAIRKAFGLPTVSWDSITNNTNITNVIRELKELYDNKTHPDKLDVFVGGLLETTHDGPGPLFQTILLDQFMRIRHGDRFWFENKDNGYFNDTEIQEIHKVTLRSIILEVTNVNGSEIQEDVFIHKNGDVCKQPCQLRSDGSFSCSNNRTINIEIEIEKCTSLKHYDYFTGSGAAFVLTFVGLGLCVPGTVGIMICMAKYRARQMQRGRQRGRNPHRPNDDPNIFAAIEWVGPTSDERNVKVKFDRGRKKIHVEDMRRKPLRMLDLRAVKQKVHYRVASDGLQNLIAVRVQGDIDLVLKFLDAEERETFKKNLDNFLVDLQIEREVHEFTEKSIFDNAQTKEERQKYLDKFFRVICLQAFKKNPGQLQIENISGDDMNTIIKIKLTRTEFAEALGLKPNSIFVRNMFMMVDKNNSGFVEFQEFLDMFVVLASGEAEDKARLIFNMYDVRRQGKLTCKEFARMIHSMLDLSDSSISSTDMQALMKTMYAAAGLPENSDIDFENFAKIFASDEYESTLRGATLGIEALGSAGKSGGNSNMNKKRRTFFESYSADSDRANSKEDRGMERRNTRVKIKTKITELPTSPFGQRIYELTRKIENYRLQIFWLTLYILVTLGIFLERAFYYSFEREHAGLRRIAGYGVTVTRGAASVMMFTYASLLVTMSRNTITFLRETFLHRFIPFDSAHAMHKIAAMIALLFTVVHCIGHGINLYHISTQASSDLNCLFREYFRATHVLASFQYWAFQTITGFTGIILTLIVIVMYVFATPYARRNLFNAFWITHSFYILLYIFLVMHGTGRLVQPPLFQNYFYGPLFIFIVDKFISLSRNQVEIDVISAELLPSDVTALKFKRPINFEYKSGQWVRIACAALGKSEYHPFTLTSAPHEDYLSLHIRAVGPWTTNLRKTYDANKEAEDWVPPKVYVDGPFGEGHQDWYKFPVAVLVGGGIGVTPFASILKDIVYKTSQPVRFPCQKVYFLWVTRTQKQFEWLTDIIREVEEKDQRDLVSVHIFITQFQQKFDLRTTMLYICERHFQKIAGKSLFTGLKAITHFGRPQFQEFLESLHIEHPEAKQIGVFSCGPPPMTLNVDKACAEANKNEQLPTYSHHFENF</sequence>
<dbReference type="Gene3D" id="2.40.30.10">
    <property type="entry name" value="Translation factors"/>
    <property type="match status" value="1"/>
</dbReference>
<evidence type="ECO:0000256" key="3">
    <source>
        <dbReference type="ARBA" id="ARBA00012698"/>
    </source>
</evidence>
<dbReference type="GO" id="GO:0042554">
    <property type="term" value="P:superoxide anion generation"/>
    <property type="evidence" value="ECO:0007669"/>
    <property type="project" value="TreeGrafter"/>
</dbReference>
<evidence type="ECO:0000256" key="22">
    <source>
        <dbReference type="SAM" id="SignalP"/>
    </source>
</evidence>
<dbReference type="GO" id="GO:0016174">
    <property type="term" value="F:NAD(P)H oxidase H2O2-forming activity"/>
    <property type="evidence" value="ECO:0007669"/>
    <property type="project" value="UniProtKB-EC"/>
</dbReference>
<protein>
    <recommendedName>
        <fullName evidence="3">NAD(P)H oxidase (H2O2-forming)</fullName>
        <ecNumber evidence="3">1.6.3.1</ecNumber>
    </recommendedName>
</protein>
<gene>
    <name evidence="26" type="primary">LOC111128315</name>
</gene>
<dbReference type="SUPFAM" id="SSF48113">
    <property type="entry name" value="Heme-dependent peroxidases"/>
    <property type="match status" value="1"/>
</dbReference>
<evidence type="ECO:0000256" key="10">
    <source>
        <dbReference type="ARBA" id="ARBA00022837"/>
    </source>
</evidence>
<evidence type="ECO:0000256" key="12">
    <source>
        <dbReference type="ARBA" id="ARBA00022989"/>
    </source>
</evidence>
<accession>A0A8B8DP83</accession>
<feature type="signal peptide" evidence="22">
    <location>
        <begin position="1"/>
        <end position="24"/>
    </location>
</feature>
<evidence type="ECO:0000256" key="6">
    <source>
        <dbReference type="ARBA" id="ARBA00022692"/>
    </source>
</evidence>
<dbReference type="GO" id="GO:0016175">
    <property type="term" value="F:superoxide-generating NAD(P)H oxidase activity"/>
    <property type="evidence" value="ECO:0007669"/>
    <property type="project" value="UniProtKB-ARBA"/>
</dbReference>
<dbReference type="SFLD" id="SFLDG01169">
    <property type="entry name" value="NADPH_oxidase_subgroup_(NOX)"/>
    <property type="match status" value="1"/>
</dbReference>
<dbReference type="SFLD" id="SFLDS00052">
    <property type="entry name" value="Ferric_Reductase_Domain"/>
    <property type="match status" value="1"/>
</dbReference>
<dbReference type="GO" id="GO:0004601">
    <property type="term" value="F:peroxidase activity"/>
    <property type="evidence" value="ECO:0007669"/>
    <property type="project" value="UniProtKB-KW"/>
</dbReference>
<dbReference type="GO" id="GO:0009886">
    <property type="term" value="P:post-embryonic animal morphogenesis"/>
    <property type="evidence" value="ECO:0007669"/>
    <property type="project" value="UniProtKB-ARBA"/>
</dbReference>
<keyword evidence="8" id="KW-0677">Repeat</keyword>
<keyword evidence="12 21" id="KW-1133">Transmembrane helix</keyword>
<evidence type="ECO:0000256" key="13">
    <source>
        <dbReference type="ARBA" id="ARBA00023002"/>
    </source>
</evidence>
<dbReference type="InterPro" id="IPR011992">
    <property type="entry name" value="EF-hand-dom_pair"/>
</dbReference>
<evidence type="ECO:0000259" key="23">
    <source>
        <dbReference type="PROSITE" id="PS50222"/>
    </source>
</evidence>
<evidence type="ECO:0000256" key="20">
    <source>
        <dbReference type="SAM" id="MobiDB-lite"/>
    </source>
</evidence>
<comment type="catalytic activity">
    <reaction evidence="17">
        <text>NADH + O2 + H(+) = H2O2 + NAD(+)</text>
        <dbReference type="Rhea" id="RHEA:11264"/>
        <dbReference type="ChEBI" id="CHEBI:15378"/>
        <dbReference type="ChEBI" id="CHEBI:15379"/>
        <dbReference type="ChEBI" id="CHEBI:16240"/>
        <dbReference type="ChEBI" id="CHEBI:57540"/>
        <dbReference type="ChEBI" id="CHEBI:57945"/>
        <dbReference type="EC" id="1.6.3.1"/>
    </reaction>
</comment>
<feature type="chain" id="PRO_5034428663" description="NAD(P)H oxidase (H2O2-forming)" evidence="22">
    <location>
        <begin position="25"/>
        <end position="1580"/>
    </location>
</feature>
<dbReference type="OrthoDB" id="6019201at2759"/>
<feature type="transmembrane region" description="Helical" evidence="21">
    <location>
        <begin position="1213"/>
        <end position="1236"/>
    </location>
</feature>
<dbReference type="SFLD" id="SFLDG01168">
    <property type="entry name" value="Ferric_reductase_subgroup_(FRE"/>
    <property type="match status" value="1"/>
</dbReference>
<evidence type="ECO:0000256" key="1">
    <source>
        <dbReference type="ARBA" id="ARBA00004424"/>
    </source>
</evidence>
<evidence type="ECO:0000256" key="19">
    <source>
        <dbReference type="PIRSR" id="PIRSR619791-2"/>
    </source>
</evidence>
<evidence type="ECO:0000256" key="16">
    <source>
        <dbReference type="ARBA" id="ARBA00023324"/>
    </source>
</evidence>
<keyword evidence="14 21" id="KW-0472">Membrane</keyword>
<keyword evidence="5" id="KW-0285">Flavoprotein</keyword>
<dbReference type="InterPro" id="IPR002048">
    <property type="entry name" value="EF_hand_dom"/>
</dbReference>
<proteinExistence type="inferred from homology"/>
<dbReference type="CDD" id="cd06186">
    <property type="entry name" value="NOX_Duox_like_FAD_NADP"/>
    <property type="match status" value="1"/>
</dbReference>
<dbReference type="PROSITE" id="PS51257">
    <property type="entry name" value="PROKAR_LIPOPROTEIN"/>
    <property type="match status" value="1"/>
</dbReference>
<feature type="transmembrane region" description="Helical" evidence="21">
    <location>
        <begin position="1118"/>
        <end position="1142"/>
    </location>
</feature>
<dbReference type="PANTHER" id="PTHR11972:SF208">
    <property type="entry name" value="DUAL OXIDASE-LIKE PROTEIN"/>
    <property type="match status" value="1"/>
</dbReference>
<dbReference type="Pfam" id="PF08030">
    <property type="entry name" value="NAD_binding_6"/>
    <property type="match status" value="1"/>
</dbReference>
<feature type="domain" description="FAD-binding FR-type" evidence="24">
    <location>
        <begin position="1298"/>
        <end position="1404"/>
    </location>
</feature>
<dbReference type="SUPFAM" id="SSF63380">
    <property type="entry name" value="Riboflavin synthase domain-like"/>
    <property type="match status" value="1"/>
</dbReference>
<organism evidence="25 26">
    <name type="scientific">Crassostrea virginica</name>
    <name type="common">Eastern oyster</name>
    <dbReference type="NCBI Taxonomy" id="6565"/>
    <lineage>
        <taxon>Eukaryota</taxon>
        <taxon>Metazoa</taxon>
        <taxon>Spiralia</taxon>
        <taxon>Lophotrochozoa</taxon>
        <taxon>Mollusca</taxon>
        <taxon>Bivalvia</taxon>
        <taxon>Autobranchia</taxon>
        <taxon>Pteriomorphia</taxon>
        <taxon>Ostreida</taxon>
        <taxon>Ostreoidea</taxon>
        <taxon>Ostreidae</taxon>
        <taxon>Crassostrea</taxon>
    </lineage>
</organism>
<keyword evidence="7 19" id="KW-0479">Metal-binding</keyword>
<dbReference type="GO" id="GO:0006979">
    <property type="term" value="P:response to oxidative stress"/>
    <property type="evidence" value="ECO:0007669"/>
    <property type="project" value="InterPro"/>
</dbReference>
<feature type="binding site" description="axial binding residue" evidence="19">
    <location>
        <position position="365"/>
    </location>
    <ligand>
        <name>heme b</name>
        <dbReference type="ChEBI" id="CHEBI:60344"/>
    </ligand>
    <ligandPart>
        <name>Fe</name>
        <dbReference type="ChEBI" id="CHEBI:18248"/>
    </ligandPart>
</feature>
<name>A0A8B8DP83_CRAVI</name>
<dbReference type="Gene3D" id="3.40.50.80">
    <property type="entry name" value="Nucleotide-binding domain of ferredoxin-NADP reductase (FNR) module"/>
    <property type="match status" value="1"/>
</dbReference>
<keyword evidence="25" id="KW-1185">Reference proteome</keyword>
<dbReference type="FunFam" id="3.40.50.80:FF:000020">
    <property type="entry name" value="Dual oxidase 1"/>
    <property type="match status" value="1"/>
</dbReference>
<dbReference type="InterPro" id="IPR039261">
    <property type="entry name" value="FNR_nucleotide-bd"/>
</dbReference>
<evidence type="ECO:0000256" key="17">
    <source>
        <dbReference type="ARBA" id="ARBA00047455"/>
    </source>
</evidence>
<keyword evidence="11" id="KW-0521">NADP</keyword>
<dbReference type="SUPFAM" id="SSF47473">
    <property type="entry name" value="EF-hand"/>
    <property type="match status" value="1"/>
</dbReference>
<dbReference type="PROSITE" id="PS51384">
    <property type="entry name" value="FAD_FR"/>
    <property type="match status" value="1"/>
</dbReference>
<keyword evidence="10" id="KW-0106">Calcium</keyword>
<keyword evidence="16" id="KW-0376">Hydrogen peroxide</keyword>
<dbReference type="InterPro" id="IPR018247">
    <property type="entry name" value="EF_Hand_1_Ca_BS"/>
</dbReference>
<evidence type="ECO:0000256" key="11">
    <source>
        <dbReference type="ARBA" id="ARBA00022857"/>
    </source>
</evidence>
<dbReference type="GO" id="GO:0016324">
    <property type="term" value="C:apical plasma membrane"/>
    <property type="evidence" value="ECO:0007669"/>
    <property type="project" value="UniProtKB-SubCell"/>
</dbReference>
<evidence type="ECO:0000256" key="8">
    <source>
        <dbReference type="ARBA" id="ARBA00022737"/>
    </source>
</evidence>
<dbReference type="PROSITE" id="PS50292">
    <property type="entry name" value="PEROXIDASE_3"/>
    <property type="match status" value="1"/>
</dbReference>
<evidence type="ECO:0000313" key="26">
    <source>
        <dbReference type="RefSeq" id="XP_022329590.1"/>
    </source>
</evidence>
<keyword evidence="15" id="KW-0325">Glycoprotein</keyword>
<dbReference type="Pfam" id="PF03098">
    <property type="entry name" value="An_peroxidase"/>
    <property type="match status" value="1"/>
</dbReference>
<feature type="domain" description="EF-hand" evidence="23">
    <location>
        <begin position="906"/>
        <end position="941"/>
    </location>
</feature>
<dbReference type="SUPFAM" id="SSF52343">
    <property type="entry name" value="Ferredoxin reductase-like, C-terminal NADP-linked domain"/>
    <property type="match status" value="1"/>
</dbReference>
<dbReference type="KEGG" id="cvn:111128315"/>
<dbReference type="GO" id="GO:0042303">
    <property type="term" value="P:molting cycle"/>
    <property type="evidence" value="ECO:0007669"/>
    <property type="project" value="UniProtKB-ARBA"/>
</dbReference>
<dbReference type="GeneID" id="111128315"/>
<dbReference type="InterPro" id="IPR037120">
    <property type="entry name" value="Haem_peroxidase_sf_animal"/>
</dbReference>
<feature type="region of interest" description="Disordered" evidence="20">
    <location>
        <begin position="67"/>
        <end position="94"/>
    </location>
</feature>
<dbReference type="InterPro" id="IPR050369">
    <property type="entry name" value="RBOH/FRE"/>
</dbReference>
<dbReference type="RefSeq" id="XP_022329590.1">
    <property type="nucleotide sequence ID" value="XM_022473882.1"/>
</dbReference>
<dbReference type="GO" id="GO:0020037">
    <property type="term" value="F:heme binding"/>
    <property type="evidence" value="ECO:0007669"/>
    <property type="project" value="InterPro"/>
</dbReference>
<dbReference type="InterPro" id="IPR013112">
    <property type="entry name" value="FAD-bd_8"/>
</dbReference>
<evidence type="ECO:0000256" key="9">
    <source>
        <dbReference type="ARBA" id="ARBA00022827"/>
    </source>
</evidence>
<evidence type="ECO:0000256" key="14">
    <source>
        <dbReference type="ARBA" id="ARBA00023136"/>
    </source>
</evidence>
<dbReference type="GO" id="GO:0043020">
    <property type="term" value="C:NADPH oxidase complex"/>
    <property type="evidence" value="ECO:0007669"/>
    <property type="project" value="TreeGrafter"/>
</dbReference>
<reference evidence="26" key="1">
    <citation type="submission" date="2025-08" db="UniProtKB">
        <authorList>
            <consortium name="RefSeq"/>
        </authorList>
    </citation>
    <scope>IDENTIFICATION</scope>
    <source>
        <tissue evidence="26">Whole sample</tissue>
    </source>
</reference>
<dbReference type="PROSITE" id="PS50222">
    <property type="entry name" value="EF_HAND_2"/>
    <property type="match status" value="2"/>
</dbReference>
<keyword evidence="6 21" id="KW-0812">Transmembrane</keyword>
<feature type="transmembrane region" description="Helical" evidence="21">
    <location>
        <begin position="1075"/>
        <end position="1098"/>
    </location>
</feature>
<keyword evidence="9" id="KW-0274">FAD</keyword>
<feature type="transmembrane region" description="Helical" evidence="21">
    <location>
        <begin position="1162"/>
        <end position="1183"/>
    </location>
</feature>